<evidence type="ECO:0000313" key="1">
    <source>
        <dbReference type="EMBL" id="KAK4648617.1"/>
    </source>
</evidence>
<keyword evidence="2" id="KW-1185">Reference proteome</keyword>
<reference evidence="1 2" key="1">
    <citation type="journal article" date="2023" name="bioRxiv">
        <title>High-quality genome assemblies of four members of thePodospora anserinaspecies complex.</title>
        <authorList>
            <person name="Ament-Velasquez S.L."/>
            <person name="Vogan A.A."/>
            <person name="Wallerman O."/>
            <person name="Hartmann F."/>
            <person name="Gautier V."/>
            <person name="Silar P."/>
            <person name="Giraud T."/>
            <person name="Johannesson H."/>
        </authorList>
    </citation>
    <scope>NUCLEOTIDE SEQUENCE [LARGE SCALE GENOMIC DNA]</scope>
    <source>
        <strain evidence="1 2">CBS 112042</strain>
    </source>
</reference>
<proteinExistence type="predicted"/>
<dbReference type="EMBL" id="JAFFGZ010000001">
    <property type="protein sequence ID" value="KAK4648617.1"/>
    <property type="molecule type" value="Genomic_DNA"/>
</dbReference>
<evidence type="ECO:0000313" key="2">
    <source>
        <dbReference type="Proteomes" id="UP001322138"/>
    </source>
</evidence>
<accession>A0ABR0FYC7</accession>
<name>A0ABR0FYC7_9PEZI</name>
<organism evidence="1 2">
    <name type="scientific">Podospora bellae-mahoneyi</name>
    <dbReference type="NCBI Taxonomy" id="2093777"/>
    <lineage>
        <taxon>Eukaryota</taxon>
        <taxon>Fungi</taxon>
        <taxon>Dikarya</taxon>
        <taxon>Ascomycota</taxon>
        <taxon>Pezizomycotina</taxon>
        <taxon>Sordariomycetes</taxon>
        <taxon>Sordariomycetidae</taxon>
        <taxon>Sordariales</taxon>
        <taxon>Podosporaceae</taxon>
        <taxon>Podospora</taxon>
    </lineage>
</organism>
<protein>
    <submittedName>
        <fullName evidence="1">Uncharacterized protein</fullName>
    </submittedName>
</protein>
<comment type="caution">
    <text evidence="1">The sequence shown here is derived from an EMBL/GenBank/DDBJ whole genome shotgun (WGS) entry which is preliminary data.</text>
</comment>
<dbReference type="Proteomes" id="UP001322138">
    <property type="component" value="Unassembled WGS sequence"/>
</dbReference>
<gene>
    <name evidence="1" type="ORF">QC761_111840</name>
</gene>
<sequence length="16" mass="1745">MASLYSTMELVGETGR</sequence>